<name>W1XUQ2_9ZZZZ</name>
<feature type="non-terminal residue" evidence="1">
    <location>
        <position position="1"/>
    </location>
</feature>
<feature type="non-terminal residue" evidence="1">
    <location>
        <position position="79"/>
    </location>
</feature>
<accession>W1XUQ2</accession>
<evidence type="ECO:0000313" key="1">
    <source>
        <dbReference type="EMBL" id="ETJ32604.1"/>
    </source>
</evidence>
<dbReference type="AlphaFoldDB" id="W1XUQ2"/>
<organism evidence="1">
    <name type="scientific">human gut metagenome</name>
    <dbReference type="NCBI Taxonomy" id="408170"/>
    <lineage>
        <taxon>unclassified sequences</taxon>
        <taxon>metagenomes</taxon>
        <taxon>organismal metagenomes</taxon>
    </lineage>
</organism>
<comment type="caution">
    <text evidence="1">The sequence shown here is derived from an EMBL/GenBank/DDBJ whole genome shotgun (WGS) entry which is preliminary data.</text>
</comment>
<proteinExistence type="predicted"/>
<sequence length="79" mass="8966">LKAFADCGLDPAYFARRTRDFDEPLPWDHLDCTVSKAFLKREWEQAVEANLTGDCRRAPCKGCNVCPELNTAIIDYKEG</sequence>
<dbReference type="EMBL" id="AZMM01012944">
    <property type="protein sequence ID" value="ETJ32604.1"/>
    <property type="molecule type" value="Genomic_DNA"/>
</dbReference>
<protein>
    <submittedName>
        <fullName evidence="1">Radical SAM protein</fullName>
    </submittedName>
</protein>
<reference evidence="1" key="1">
    <citation type="submission" date="2013-12" db="EMBL/GenBank/DDBJ databases">
        <title>A Varibaculum cambriense genome reconstructed from a premature infant gut community with otherwise low bacterial novelty that shifts toward anaerobic metabolism during the third week of life.</title>
        <authorList>
            <person name="Brown C.T."/>
            <person name="Sharon I."/>
            <person name="Thomas B.C."/>
            <person name="Castelle C.J."/>
            <person name="Morowitz M.J."/>
            <person name="Banfield J.F."/>
        </authorList>
    </citation>
    <scope>NUCLEOTIDE SEQUENCE</scope>
</reference>
<gene>
    <name evidence="1" type="ORF">Q604_UNBC12944G0001</name>
</gene>